<keyword evidence="3" id="KW-1185">Reference proteome</keyword>
<organism evidence="2 3">
    <name type="scientific">Hydnomerulius pinastri MD-312</name>
    <dbReference type="NCBI Taxonomy" id="994086"/>
    <lineage>
        <taxon>Eukaryota</taxon>
        <taxon>Fungi</taxon>
        <taxon>Dikarya</taxon>
        <taxon>Basidiomycota</taxon>
        <taxon>Agaricomycotina</taxon>
        <taxon>Agaricomycetes</taxon>
        <taxon>Agaricomycetidae</taxon>
        <taxon>Boletales</taxon>
        <taxon>Boletales incertae sedis</taxon>
        <taxon>Leucogyrophana</taxon>
    </lineage>
</organism>
<dbReference type="AlphaFoldDB" id="A0A0C9W6L4"/>
<sequence>MLVAHEKGSNSFGVGILESEAGEDHSQVFSMSSQETKNWVQQGKDLLGDYMMNEEDSSAKNSSDENAEQVLDIPVDRSGNPRLPDRSGLKLKNQQMLVQEIFRKAYVKFTKKSNASVPWGLLMSDPGKYLTAGSHPQSF</sequence>
<evidence type="ECO:0000256" key="1">
    <source>
        <dbReference type="SAM" id="MobiDB-lite"/>
    </source>
</evidence>
<dbReference type="OrthoDB" id="2693306at2759"/>
<reference evidence="2 3" key="1">
    <citation type="submission" date="2014-04" db="EMBL/GenBank/DDBJ databases">
        <title>Evolutionary Origins and Diversification of the Mycorrhizal Mutualists.</title>
        <authorList>
            <consortium name="DOE Joint Genome Institute"/>
            <consortium name="Mycorrhizal Genomics Consortium"/>
            <person name="Kohler A."/>
            <person name="Kuo A."/>
            <person name="Nagy L.G."/>
            <person name="Floudas D."/>
            <person name="Copeland A."/>
            <person name="Barry K.W."/>
            <person name="Cichocki N."/>
            <person name="Veneault-Fourrey C."/>
            <person name="LaButti K."/>
            <person name="Lindquist E.A."/>
            <person name="Lipzen A."/>
            <person name="Lundell T."/>
            <person name="Morin E."/>
            <person name="Murat C."/>
            <person name="Riley R."/>
            <person name="Ohm R."/>
            <person name="Sun H."/>
            <person name="Tunlid A."/>
            <person name="Henrissat B."/>
            <person name="Grigoriev I.V."/>
            <person name="Hibbett D.S."/>
            <person name="Martin F."/>
        </authorList>
    </citation>
    <scope>NUCLEOTIDE SEQUENCE [LARGE SCALE GENOMIC DNA]</scope>
    <source>
        <strain evidence="2 3">MD-312</strain>
    </source>
</reference>
<gene>
    <name evidence="2" type="ORF">HYDPIDRAFT_34211</name>
</gene>
<dbReference type="Proteomes" id="UP000053820">
    <property type="component" value="Unassembled WGS sequence"/>
</dbReference>
<name>A0A0C9W6L4_9AGAM</name>
<dbReference type="HOGENOM" id="CLU_1845365_0_0_1"/>
<protein>
    <submittedName>
        <fullName evidence="2">Uncharacterized protein</fullName>
    </submittedName>
</protein>
<evidence type="ECO:0000313" key="2">
    <source>
        <dbReference type="EMBL" id="KIJ58406.1"/>
    </source>
</evidence>
<accession>A0A0C9W6L4</accession>
<feature type="region of interest" description="Disordered" evidence="1">
    <location>
        <begin position="51"/>
        <end position="88"/>
    </location>
</feature>
<proteinExistence type="predicted"/>
<dbReference type="EMBL" id="KN839943">
    <property type="protein sequence ID" value="KIJ58406.1"/>
    <property type="molecule type" value="Genomic_DNA"/>
</dbReference>
<evidence type="ECO:0000313" key="3">
    <source>
        <dbReference type="Proteomes" id="UP000053820"/>
    </source>
</evidence>